<dbReference type="EMBL" id="CP047423">
    <property type="protein sequence ID" value="QPD05839.1"/>
    <property type="molecule type" value="Genomic_DNA"/>
</dbReference>
<dbReference type="Proteomes" id="UP000593737">
    <property type="component" value="Chromosome"/>
</dbReference>
<evidence type="ECO:0000256" key="1">
    <source>
        <dbReference type="SAM" id="Phobius"/>
    </source>
</evidence>
<dbReference type="AlphaFoldDB" id="A0A7S8FH15"/>
<reference evidence="2 3" key="1">
    <citation type="journal article" date="2020" name="ISME J.">
        <title>Enrichment and physiological characterization of a novel comammox Nitrospira indicates ammonium inhibition of complete nitrification.</title>
        <authorList>
            <person name="Sakoula D."/>
            <person name="Koch H."/>
            <person name="Frank J."/>
            <person name="Jetten M.S.M."/>
            <person name="van Kessel M.A.H.J."/>
            <person name="Lucker S."/>
        </authorList>
    </citation>
    <scope>NUCLEOTIDE SEQUENCE [LARGE SCALE GENOMIC DNA]</scope>
    <source>
        <strain evidence="2">Comreactor17</strain>
    </source>
</reference>
<keyword evidence="1" id="KW-0812">Transmembrane</keyword>
<evidence type="ECO:0000313" key="3">
    <source>
        <dbReference type="Proteomes" id="UP000593737"/>
    </source>
</evidence>
<name>A0A7S8FH15_9BACT</name>
<sequence>MATIFLAVLMLSAASAMIYKPASMGRMVRLQEKVPYHRIISKVVLLTVLLPGFAYAHGNVTIEEDGCVRRVGGGLVHFNAYQPQNEAKAQYCTEIPGEGETFLVVDLVDAGLRNTAVGVRVVRGLTETAEDQTVAYWPPAIHPDGVVRGETTLAKGLYTLIITPEGLSSSSYVLRVQQVDYAQIVRKSIGPLVILLLLALIGYEFSKSKRGRNWRISGQA</sequence>
<dbReference type="KEGG" id="nkf:Nkreftii_003613"/>
<protein>
    <submittedName>
        <fullName evidence="2">Uncharacterized protein</fullName>
    </submittedName>
</protein>
<evidence type="ECO:0000313" key="2">
    <source>
        <dbReference type="EMBL" id="QPD05839.1"/>
    </source>
</evidence>
<keyword evidence="1" id="KW-1133">Transmembrane helix</keyword>
<keyword evidence="1" id="KW-0472">Membrane</keyword>
<gene>
    <name evidence="2" type="ORF">Nkreftii_003613</name>
</gene>
<proteinExistence type="predicted"/>
<organism evidence="2 3">
    <name type="scientific">Candidatus Nitrospira kreftii</name>
    <dbReference type="NCBI Taxonomy" id="2652173"/>
    <lineage>
        <taxon>Bacteria</taxon>
        <taxon>Pseudomonadati</taxon>
        <taxon>Nitrospirota</taxon>
        <taxon>Nitrospiria</taxon>
        <taxon>Nitrospirales</taxon>
        <taxon>Nitrospiraceae</taxon>
        <taxon>Nitrospira</taxon>
    </lineage>
</organism>
<accession>A0A7S8FH15</accession>
<feature type="transmembrane region" description="Helical" evidence="1">
    <location>
        <begin position="188"/>
        <end position="205"/>
    </location>
</feature>